<organism evidence="3 4">
    <name type="scientific">Limosilactobacillus reuteri</name>
    <name type="common">Lactobacillus reuteri</name>
    <dbReference type="NCBI Taxonomy" id="1598"/>
    <lineage>
        <taxon>Bacteria</taxon>
        <taxon>Bacillati</taxon>
        <taxon>Bacillota</taxon>
        <taxon>Bacilli</taxon>
        <taxon>Lactobacillales</taxon>
        <taxon>Lactobacillaceae</taxon>
        <taxon>Limosilactobacillus</taxon>
    </lineage>
</organism>
<dbReference type="InterPro" id="IPR010026">
    <property type="entry name" value="Phage_holin_LL-H"/>
</dbReference>
<dbReference type="Proteomes" id="UP000095141">
    <property type="component" value="Unassembled WGS sequence"/>
</dbReference>
<dbReference type="RefSeq" id="WP_066035697.1">
    <property type="nucleotide sequence ID" value="NZ_CAJSZG010000034.1"/>
</dbReference>
<name>A0A1C2G9N0_LIMRT</name>
<evidence type="ECO:0000256" key="1">
    <source>
        <dbReference type="SAM" id="Phobius"/>
    </source>
</evidence>
<keyword evidence="1" id="KW-0472">Membrane</keyword>
<dbReference type="AlphaFoldDB" id="A0A1C2G9N0"/>
<dbReference type="Pfam" id="PF09682">
    <property type="entry name" value="Phage_holin_6_1"/>
    <property type="match status" value="1"/>
</dbReference>
<reference evidence="2 5" key="2">
    <citation type="submission" date="2019-11" db="EMBL/GenBank/DDBJ databases">
        <title>Draft genome sequence of 12 host-associated Lactobacillus reuteri rodent strains.</title>
        <authorList>
            <person name="Zhang S."/>
            <person name="Ozcam M."/>
            <person name="Van Pijkeren J.P."/>
        </authorList>
    </citation>
    <scope>NUCLEOTIDE SEQUENCE [LARGE SCALE GENOMIC DNA]</scope>
    <source>
        <strain evidence="2 5">CR</strain>
    </source>
</reference>
<accession>A0A1C2G9N0</accession>
<protein>
    <recommendedName>
        <fullName evidence="6">Phage holin</fullName>
    </recommendedName>
</protein>
<evidence type="ECO:0008006" key="6">
    <source>
        <dbReference type="Google" id="ProtNLM"/>
    </source>
</evidence>
<evidence type="ECO:0000313" key="3">
    <source>
        <dbReference type="EMBL" id="OCX48218.1"/>
    </source>
</evidence>
<evidence type="ECO:0000313" key="5">
    <source>
        <dbReference type="Proteomes" id="UP000470878"/>
    </source>
</evidence>
<reference evidence="3 4" key="1">
    <citation type="submission" date="2016-08" db="EMBL/GenBank/DDBJ databases">
        <title>Probiotic bacterium isolated from chicken gut.</title>
        <authorList>
            <person name="Levy J.L."/>
            <person name="Hassan H.M."/>
            <person name="Mendoza M.A."/>
        </authorList>
    </citation>
    <scope>NUCLEOTIDE SEQUENCE [LARGE SCALE GENOMIC DNA]</scope>
    <source>
        <strain evidence="3 4">P43</strain>
    </source>
</reference>
<keyword evidence="1" id="KW-1133">Transmembrane helix</keyword>
<feature type="transmembrane region" description="Helical" evidence="1">
    <location>
        <begin position="6"/>
        <end position="28"/>
    </location>
</feature>
<dbReference type="EMBL" id="WJMX01000030">
    <property type="protein sequence ID" value="MRH81090.1"/>
    <property type="molecule type" value="Genomic_DNA"/>
</dbReference>
<keyword evidence="1" id="KW-0812">Transmembrane</keyword>
<proteinExistence type="predicted"/>
<dbReference type="Proteomes" id="UP000470878">
    <property type="component" value="Unassembled WGS sequence"/>
</dbReference>
<evidence type="ECO:0000313" key="2">
    <source>
        <dbReference type="EMBL" id="MRH81090.1"/>
    </source>
</evidence>
<dbReference type="EMBL" id="MCNS01000008">
    <property type="protein sequence ID" value="OCX48218.1"/>
    <property type="molecule type" value="Genomic_DNA"/>
</dbReference>
<gene>
    <name evidence="3" type="ORF">BFD03_05560</name>
    <name evidence="2" type="ORF">GIX77_10010</name>
</gene>
<comment type="caution">
    <text evidence="3">The sequence shown here is derived from an EMBL/GenBank/DDBJ whole genome shotgun (WGS) entry which is preliminary data.</text>
</comment>
<sequence>MKTLNYVFNWLFSSGVLIAMVIFAWSYVKPWLDNKAEHAATEQSKAVWTLLENVAMTAVNSLVGQPMTGEDKFKEATKNVETFMKNQGFVVSNELAKSVVQSAYEKSPLTPMVNKEEK</sequence>
<evidence type="ECO:0000313" key="4">
    <source>
        <dbReference type="Proteomes" id="UP000095141"/>
    </source>
</evidence>